<sequence length="1338" mass="149472">MTYTRLEELGLEAFGFQARRTIQLFQGSGVPRPELESNYYHLAVICYSQSSLIAVIQDKLRIIPISLLSTKLEPDQEEDSDEPITLADSDVKEITLDSNIQQIYLTANESYAVLIFDQSKKICSIQTSQLFGQWDGTVSSLTSYNLGSCIVDISFSSSNPDLVAIVTESNFLTIANVREINKASTIRKDVTCSFWKDDSPDALYVGSKTTAGISIIKVNGEESLKIPNEDDETKESKLHAMKFFAIDADSMLVIYGSSRASEDNNDAQFKSFVLKNDEIANEAVDICQPWGSIPRKASFYGVNLSGWCKEFPSVLFTIGSKSIELNTTTPESQIRELNDSDNAEMPLDEDTGDDDTSLGLVIDLQASKNVNQPCKLLDSSGPLPRIIVLSNRGQLLTWNIWYTDAIRAKEDNLSQALRNAVSKSEASSAEKASEVKEAATVSKVPEKQELVPSNKTMLQPRESETSHIAPSQPQAPANTENSIFSNSTAKNPFGLSDATSFSSAQMKTLGFGNQYSQAATGKMFSVKQSNAFTSNSSKTQEDPFGSLAKETNSSGLFKGGSGFKMSGNTENTPELFGSFNTGDNKLFNANIGTKQSGFAAFGASHSQESPFAALMQNNDNKTENNFSDFKATGGFKFGSSSAQRLNNEHYIEELDSSSSVEELEGQSEPSEEMGESPSEKLKEADNSIEEITASNAVSDKAKDDSSVDDLLGNAAKNLTISGDGEEKESAQKEREEELEKAKKEKEAAQANAEKERKMAQEKAEKERKRKEEEIRNRIEKEREIAQEERERAQKKAEKERERAQEERERAREKAEKEREKAEEERKKKEEKSKRIKKQEIETVVKDGAKPKAEERKNVEKDDKAEETKSVGKKDEAVIPKHELTHPNKDNDILSSKYASKEEKKEDETFEEINKEDVEKSMAEETSNDKKTEDKTSKDEEAEKANPETEEESAEGKEQFVKDQNTADEDTEQANAETEKKSEVGKDKNTVNEDKEEASVSKKIDVKPSKLVDVGVYTEALEAKSVDAEKVEYKDEQISVGEGLLDFKVQSFEDEEVYLSKLNVPPPVPEMRVLGTVIYPEMSTHPVTSEMMKIVYDTDADMVMLQKNIESMNMFLSKHMDDRIKHTLEKSISFQGFWRLDEANTVSDGINATYSRYEKALTESKDTEKRSSKLVDEIMSVYRMLPQLKALLESGAEPPVLSRKGELPFESLQKRKKINDLVSKVKKQDSELMSQMLLMNAISNPKWLTNNTNGVESVLAGIDYRIRSETSNLLELQKELNGQNPEEEKESSLRDNSSENGVSQEKQIEASSIISQLSNKQRLRKILGRRRTNPQRIAL</sequence>
<comment type="subcellular location">
    <subcellularLocation>
        <location evidence="1">Nucleus</location>
    </subcellularLocation>
</comment>
<dbReference type="InterPro" id="IPR039462">
    <property type="entry name" value="Nup159/Nup146_N"/>
</dbReference>
<dbReference type="InterPro" id="IPR015943">
    <property type="entry name" value="WD40/YVTN_repeat-like_dom_sf"/>
</dbReference>
<evidence type="ECO:0000256" key="1">
    <source>
        <dbReference type="ARBA" id="ARBA00004123"/>
    </source>
</evidence>
<feature type="region of interest" description="Disordered" evidence="4">
    <location>
        <begin position="423"/>
        <end position="485"/>
    </location>
</feature>
<proteinExistence type="predicted"/>
<feature type="compositionally biased region" description="Acidic residues" evidence="4">
    <location>
        <begin position="339"/>
        <end position="356"/>
    </location>
</feature>
<feature type="compositionally biased region" description="Acidic residues" evidence="4">
    <location>
        <begin position="661"/>
        <end position="674"/>
    </location>
</feature>
<dbReference type="Gene3D" id="2.130.10.10">
    <property type="entry name" value="YVTN repeat-like/Quinoprotein amine dehydrogenase"/>
    <property type="match status" value="1"/>
</dbReference>
<feature type="region of interest" description="Disordered" evidence="4">
    <location>
        <begin position="652"/>
        <end position="1000"/>
    </location>
</feature>
<dbReference type="GeneID" id="64572349"/>
<feature type="region of interest" description="Disordered" evidence="4">
    <location>
        <begin position="533"/>
        <end position="553"/>
    </location>
</feature>
<feature type="compositionally biased region" description="Basic and acidic residues" evidence="4">
    <location>
        <begin position="976"/>
        <end position="1000"/>
    </location>
</feature>
<keyword evidence="3" id="KW-0539">Nucleus</keyword>
<evidence type="ECO:0000256" key="3">
    <source>
        <dbReference type="ARBA" id="ARBA00023242"/>
    </source>
</evidence>
<dbReference type="Proteomes" id="UP000663131">
    <property type="component" value="Chromosome 8"/>
</dbReference>
<dbReference type="Pfam" id="PF16755">
    <property type="entry name" value="Beta-prop_NUP159_NUP214"/>
    <property type="match status" value="1"/>
</dbReference>
<evidence type="ECO:0000313" key="7">
    <source>
        <dbReference type="Proteomes" id="UP000663131"/>
    </source>
</evidence>
<gene>
    <name evidence="6" type="ORF">BRETT_000424</name>
</gene>
<feature type="compositionally biased region" description="Basic and acidic residues" evidence="4">
    <location>
        <begin position="727"/>
        <end position="891"/>
    </location>
</feature>
<name>A0A871R2N4_DEKBR</name>
<accession>A0A871R2N4</accession>
<reference evidence="6" key="1">
    <citation type="submission" date="2020-10" db="EMBL/GenBank/DDBJ databases">
        <authorList>
            <person name="Palmer J.M."/>
        </authorList>
    </citation>
    <scope>NUCLEOTIDE SEQUENCE</scope>
    <source>
        <strain evidence="6">UCD 2041</strain>
    </source>
</reference>
<feature type="domain" description="Nucleoporin Nup159/Nup146 N-terminal" evidence="5">
    <location>
        <begin position="46"/>
        <end position="395"/>
    </location>
</feature>
<feature type="region of interest" description="Disordered" evidence="4">
    <location>
        <begin position="335"/>
        <end position="356"/>
    </location>
</feature>
<dbReference type="EMBL" id="CP063136">
    <property type="protein sequence ID" value="QOU20713.1"/>
    <property type="molecule type" value="Genomic_DNA"/>
</dbReference>
<feature type="compositionally biased region" description="Basic and acidic residues" evidence="4">
    <location>
        <begin position="898"/>
        <end position="946"/>
    </location>
</feature>
<dbReference type="OrthoDB" id="248320at2759"/>
<evidence type="ECO:0000256" key="2">
    <source>
        <dbReference type="ARBA" id="ARBA00022448"/>
    </source>
</evidence>
<feature type="region of interest" description="Disordered" evidence="4">
    <location>
        <begin position="1279"/>
        <end position="1306"/>
    </location>
</feature>
<dbReference type="SUPFAM" id="SSF117289">
    <property type="entry name" value="Nucleoporin domain"/>
    <property type="match status" value="1"/>
</dbReference>
<protein>
    <recommendedName>
        <fullName evidence="5">Nucleoporin Nup159/Nup146 N-terminal domain-containing protein</fullName>
    </recommendedName>
</protein>
<keyword evidence="2" id="KW-0813">Transport</keyword>
<feature type="compositionally biased region" description="Polar residues" evidence="4">
    <location>
        <begin position="1297"/>
        <end position="1306"/>
    </location>
</feature>
<feature type="compositionally biased region" description="Polar residues" evidence="4">
    <location>
        <begin position="466"/>
        <end position="485"/>
    </location>
</feature>
<evidence type="ECO:0000259" key="5">
    <source>
        <dbReference type="Pfam" id="PF16755"/>
    </source>
</evidence>
<organism evidence="6 7">
    <name type="scientific">Dekkera bruxellensis</name>
    <name type="common">Brettanomyces custersii</name>
    <dbReference type="NCBI Taxonomy" id="5007"/>
    <lineage>
        <taxon>Eukaryota</taxon>
        <taxon>Fungi</taxon>
        <taxon>Dikarya</taxon>
        <taxon>Ascomycota</taxon>
        <taxon>Saccharomycotina</taxon>
        <taxon>Pichiomycetes</taxon>
        <taxon>Pichiales</taxon>
        <taxon>Pichiaceae</taxon>
        <taxon>Brettanomyces</taxon>
    </lineage>
</organism>
<dbReference type="KEGG" id="bbrx:BRETT_000424"/>
<dbReference type="GO" id="GO:0005634">
    <property type="term" value="C:nucleus"/>
    <property type="evidence" value="ECO:0007669"/>
    <property type="project" value="UniProtKB-SubCell"/>
</dbReference>
<dbReference type="RefSeq" id="XP_041137206.1">
    <property type="nucleotide sequence ID" value="XM_041278992.1"/>
</dbReference>
<reference evidence="6" key="2">
    <citation type="journal article" name="BMC Genomics">
        <title>New genome assemblies reveal patterns of domestication and adaptation across Brettanomyces (Dekkera) species.</title>
        <authorList>
            <person name="Roach M.J."/>
            <person name="Borneman A.R."/>
        </authorList>
    </citation>
    <scope>NUCLEOTIDE SEQUENCE</scope>
    <source>
        <strain evidence="6">UCD 2041</strain>
    </source>
</reference>
<evidence type="ECO:0000256" key="4">
    <source>
        <dbReference type="SAM" id="MobiDB-lite"/>
    </source>
</evidence>
<evidence type="ECO:0000313" key="6">
    <source>
        <dbReference type="EMBL" id="QOU20713.1"/>
    </source>
</evidence>